<dbReference type="STRING" id="1210090.GCA_001613185_03765"/>
<evidence type="ECO:0000313" key="1">
    <source>
        <dbReference type="EMBL" id="RBO96893.1"/>
    </source>
</evidence>
<dbReference type="Proteomes" id="UP000252586">
    <property type="component" value="Unassembled WGS sequence"/>
</dbReference>
<dbReference type="InterPro" id="IPR021239">
    <property type="entry name" value="DUF2625"/>
</dbReference>
<evidence type="ECO:0000313" key="2">
    <source>
        <dbReference type="Proteomes" id="UP000252586"/>
    </source>
</evidence>
<comment type="caution">
    <text evidence="1">The sequence shown here is derived from an EMBL/GenBank/DDBJ whole genome shotgun (WGS) entry which is preliminary data.</text>
</comment>
<organism evidence="1 2">
    <name type="scientific">Nocardia puris</name>
    <dbReference type="NCBI Taxonomy" id="208602"/>
    <lineage>
        <taxon>Bacteria</taxon>
        <taxon>Bacillati</taxon>
        <taxon>Actinomycetota</taxon>
        <taxon>Actinomycetes</taxon>
        <taxon>Mycobacteriales</taxon>
        <taxon>Nocardiaceae</taxon>
        <taxon>Nocardia</taxon>
    </lineage>
</organism>
<proteinExistence type="predicted"/>
<protein>
    <submittedName>
        <fullName evidence="1">Uncharacterized protein DUF2625</fullName>
    </submittedName>
</protein>
<sequence>MAQVSTVRPVEDLIHVDDPAWPGLRSEIASAAIPITVLPIEPAQGQSVLFRLQVTAWSTLGALALHTGGIVAEHGWLRILGGGYDGLPDLATANGMGEPGGGAPGALTVAVDALGGRFAVNGGALPGEPGEICYFGPETLRWEPIGGGHSAFLSWVLSGGHADFYEGMRWPGWAGEVGRLRLDQGLSVVPPLWSAEGRAGIAAADRRPVPIGELLALHTDIAAQLG</sequence>
<dbReference type="EMBL" id="QNRE01000001">
    <property type="protein sequence ID" value="RBO96893.1"/>
    <property type="molecule type" value="Genomic_DNA"/>
</dbReference>
<dbReference type="AlphaFoldDB" id="A0A366E3H7"/>
<keyword evidence="2" id="KW-1185">Reference proteome</keyword>
<gene>
    <name evidence="1" type="ORF">DFR74_101912</name>
</gene>
<accession>A0A366E3H7</accession>
<dbReference type="Pfam" id="PF10946">
    <property type="entry name" value="DUF2625"/>
    <property type="match status" value="1"/>
</dbReference>
<dbReference type="OrthoDB" id="1550811at2"/>
<reference evidence="1 2" key="1">
    <citation type="submission" date="2018-06" db="EMBL/GenBank/DDBJ databases">
        <title>Genomic Encyclopedia of Type Strains, Phase IV (KMG-IV): sequencing the most valuable type-strain genomes for metagenomic binning, comparative biology and taxonomic classification.</title>
        <authorList>
            <person name="Goeker M."/>
        </authorList>
    </citation>
    <scope>NUCLEOTIDE SEQUENCE [LARGE SCALE GENOMIC DNA]</scope>
    <source>
        <strain evidence="1 2">DSM 44599</strain>
    </source>
</reference>
<name>A0A366E3H7_9NOCA</name>